<accession>A0A8H6HGT1</accession>
<protein>
    <recommendedName>
        <fullName evidence="3">DUF262 domain-containing protein</fullName>
    </recommendedName>
</protein>
<dbReference type="EMBL" id="JACGCI010000096">
    <property type="protein sequence ID" value="KAF6746066.1"/>
    <property type="molecule type" value="Genomic_DNA"/>
</dbReference>
<evidence type="ECO:0000313" key="2">
    <source>
        <dbReference type="Proteomes" id="UP000521943"/>
    </source>
</evidence>
<sequence length="159" mass="18214">MEDTLHPQLSHRTVRQLIGWLESQSLLLARSPCVLGDQQAWPESKQLSYIRSVPGFIPLIAPLVFQLSFDASNGLYERNIIDGLQRIRAINRFVKGEIPYVDGSSQQWYIQAHDGSHRALVTEQWKTRFLNTALYVCDYEGLSPAQINSLRQHAEKYMA</sequence>
<keyword evidence="2" id="KW-1185">Reference proteome</keyword>
<dbReference type="Proteomes" id="UP000521943">
    <property type="component" value="Unassembled WGS sequence"/>
</dbReference>
<comment type="caution">
    <text evidence="1">The sequence shown here is derived from an EMBL/GenBank/DDBJ whole genome shotgun (WGS) entry which is preliminary data.</text>
</comment>
<gene>
    <name evidence="1" type="ORF">DFP72DRAFT_1076654</name>
</gene>
<reference evidence="1 2" key="1">
    <citation type="submission" date="2020-07" db="EMBL/GenBank/DDBJ databases">
        <title>Comparative genomics of pyrophilous fungi reveals a link between fire events and developmental genes.</title>
        <authorList>
            <consortium name="DOE Joint Genome Institute"/>
            <person name="Steindorff A.S."/>
            <person name="Carver A."/>
            <person name="Calhoun S."/>
            <person name="Stillman K."/>
            <person name="Liu H."/>
            <person name="Lipzen A."/>
            <person name="Pangilinan J."/>
            <person name="Labutti K."/>
            <person name="Bruns T.D."/>
            <person name="Grigoriev I.V."/>
        </authorList>
    </citation>
    <scope>NUCLEOTIDE SEQUENCE [LARGE SCALE GENOMIC DNA]</scope>
    <source>
        <strain evidence="1 2">CBS 144469</strain>
    </source>
</reference>
<proteinExistence type="predicted"/>
<name>A0A8H6HGT1_9AGAR</name>
<evidence type="ECO:0000313" key="1">
    <source>
        <dbReference type="EMBL" id="KAF6746066.1"/>
    </source>
</evidence>
<evidence type="ECO:0008006" key="3">
    <source>
        <dbReference type="Google" id="ProtNLM"/>
    </source>
</evidence>
<dbReference type="AlphaFoldDB" id="A0A8H6HGT1"/>
<organism evidence="1 2">
    <name type="scientific">Ephemerocybe angulata</name>
    <dbReference type="NCBI Taxonomy" id="980116"/>
    <lineage>
        <taxon>Eukaryota</taxon>
        <taxon>Fungi</taxon>
        <taxon>Dikarya</taxon>
        <taxon>Basidiomycota</taxon>
        <taxon>Agaricomycotina</taxon>
        <taxon>Agaricomycetes</taxon>
        <taxon>Agaricomycetidae</taxon>
        <taxon>Agaricales</taxon>
        <taxon>Agaricineae</taxon>
        <taxon>Psathyrellaceae</taxon>
        <taxon>Ephemerocybe</taxon>
    </lineage>
</organism>